<feature type="domain" description="HTH tetR-type" evidence="5">
    <location>
        <begin position="13"/>
        <end position="73"/>
    </location>
</feature>
<evidence type="ECO:0000313" key="7">
    <source>
        <dbReference type="Proteomes" id="UP001339911"/>
    </source>
</evidence>
<feature type="DNA-binding region" description="H-T-H motif" evidence="4">
    <location>
        <begin position="36"/>
        <end position="55"/>
    </location>
</feature>
<keyword evidence="2 4" id="KW-0238">DNA-binding</keyword>
<dbReference type="PRINTS" id="PR00455">
    <property type="entry name" value="HTHTETR"/>
</dbReference>
<keyword evidence="7" id="KW-1185">Reference proteome</keyword>
<dbReference type="Gene3D" id="1.10.357.10">
    <property type="entry name" value="Tetracycline Repressor, domain 2"/>
    <property type="match status" value="1"/>
</dbReference>
<evidence type="ECO:0000259" key="5">
    <source>
        <dbReference type="PROSITE" id="PS50977"/>
    </source>
</evidence>
<organism evidence="6 7">
    <name type="scientific">Plantactinospora veratri</name>
    <dbReference type="NCBI Taxonomy" id="1436122"/>
    <lineage>
        <taxon>Bacteria</taxon>
        <taxon>Bacillati</taxon>
        <taxon>Actinomycetota</taxon>
        <taxon>Actinomycetes</taxon>
        <taxon>Micromonosporales</taxon>
        <taxon>Micromonosporaceae</taxon>
        <taxon>Plantactinospora</taxon>
    </lineage>
</organism>
<dbReference type="EMBL" id="JAZGQL010000013">
    <property type="protein sequence ID" value="MEE6308863.1"/>
    <property type="molecule type" value="Genomic_DNA"/>
</dbReference>
<dbReference type="PANTHER" id="PTHR30055:SF234">
    <property type="entry name" value="HTH-TYPE TRANSCRIPTIONAL REGULATOR BETI"/>
    <property type="match status" value="1"/>
</dbReference>
<keyword evidence="1" id="KW-0805">Transcription regulation</keyword>
<evidence type="ECO:0000256" key="1">
    <source>
        <dbReference type="ARBA" id="ARBA00023015"/>
    </source>
</evidence>
<dbReference type="Pfam" id="PF00440">
    <property type="entry name" value="TetR_N"/>
    <property type="match status" value="1"/>
</dbReference>
<evidence type="ECO:0000256" key="3">
    <source>
        <dbReference type="ARBA" id="ARBA00023163"/>
    </source>
</evidence>
<evidence type="ECO:0000313" key="6">
    <source>
        <dbReference type="EMBL" id="MEE6308863.1"/>
    </source>
</evidence>
<dbReference type="InterPro" id="IPR023772">
    <property type="entry name" value="DNA-bd_HTH_TetR-type_CS"/>
</dbReference>
<dbReference type="InterPro" id="IPR009057">
    <property type="entry name" value="Homeodomain-like_sf"/>
</dbReference>
<evidence type="ECO:0000256" key="2">
    <source>
        <dbReference type="ARBA" id="ARBA00023125"/>
    </source>
</evidence>
<dbReference type="Proteomes" id="UP001339911">
    <property type="component" value="Unassembled WGS sequence"/>
</dbReference>
<dbReference type="PANTHER" id="PTHR30055">
    <property type="entry name" value="HTH-TYPE TRANSCRIPTIONAL REGULATOR RUTR"/>
    <property type="match status" value="1"/>
</dbReference>
<dbReference type="InterPro" id="IPR050109">
    <property type="entry name" value="HTH-type_TetR-like_transc_reg"/>
</dbReference>
<dbReference type="Gene3D" id="1.10.10.60">
    <property type="entry name" value="Homeodomain-like"/>
    <property type="match status" value="1"/>
</dbReference>
<name>A0ABU7SFY7_9ACTN</name>
<accession>A0ABU7SFY7</accession>
<dbReference type="PROSITE" id="PS50977">
    <property type="entry name" value="HTH_TETR_2"/>
    <property type="match status" value="1"/>
</dbReference>
<dbReference type="PROSITE" id="PS01081">
    <property type="entry name" value="HTH_TETR_1"/>
    <property type="match status" value="1"/>
</dbReference>
<dbReference type="SUPFAM" id="SSF46689">
    <property type="entry name" value="Homeodomain-like"/>
    <property type="match status" value="1"/>
</dbReference>
<reference evidence="6 7" key="1">
    <citation type="submission" date="2024-01" db="EMBL/GenBank/DDBJ databases">
        <title>Genome insights into Plantactinospora veratri sp. nov.</title>
        <authorList>
            <person name="Wang L."/>
        </authorList>
    </citation>
    <scope>NUCLEOTIDE SEQUENCE [LARGE SCALE GENOMIC DNA]</scope>
    <source>
        <strain evidence="6 7">NEAU-FHS4</strain>
    </source>
</reference>
<dbReference type="RefSeq" id="WP_331209150.1">
    <property type="nucleotide sequence ID" value="NZ_JAZGQL010000013.1"/>
</dbReference>
<evidence type="ECO:0000256" key="4">
    <source>
        <dbReference type="PROSITE-ProRule" id="PRU00335"/>
    </source>
</evidence>
<protein>
    <submittedName>
        <fullName evidence="6">TetR/AcrR family transcriptional regulator</fullName>
    </submittedName>
</protein>
<keyword evidence="3" id="KW-0804">Transcription</keyword>
<proteinExistence type="predicted"/>
<comment type="caution">
    <text evidence="6">The sequence shown here is derived from an EMBL/GenBank/DDBJ whole genome shotgun (WGS) entry which is preliminary data.</text>
</comment>
<sequence length="219" mass="23614">MTDGPGLRERKRQRTHDALSAAAISLFLRHGYDNVSVADVAAAAEVSKPTLFKYFRSKEDLVLHRILDHRAEAARVVRQRRADEAPLTALHRHFLAGLDRRDPVTGLNDHPEVLAYHAMVFGTPSLAARVARYAADDEEALAEALSEAAPATGVLDARLAAGQVVAVQRILARENWQQLSAGRTAAEVYPEAVAAVDSAFRLLATGLTAYADPGGADTD</sequence>
<dbReference type="InterPro" id="IPR001647">
    <property type="entry name" value="HTH_TetR"/>
</dbReference>
<gene>
    <name evidence="6" type="ORF">V1634_18690</name>
</gene>